<sequence>MGNSISLIKNLKRIRKFKNAKKFKTFDSESNETNETNELHTCSYISDSSTKTESKHNYIFSSKFDESERIKRKHFVIKYIFEENFSAPVKDLLTNGCRVLDVGCGPGTWILDMASEYTRSSFVGLDIFPMFPSEIKPNNTDFILADVLNDLPFESNYFDYIHLGDMGYCFTEYEFDCIVTECRRILKPGGWIEFQEIHHFMSNPGPCSEKFCSLAKNWTDSKEIRSFPYSQNELKKNPNITNINEVVKQIPMGSWGGKLGEEFEESFYVLLFYVAKPVAKMHNCPVEEINELINNMQLEVSEYKSFYDFTRTFGQKEYSEDNEISNEITNEND</sequence>
<dbReference type="OrthoDB" id="2013972at2759"/>
<dbReference type="InterPro" id="IPR029063">
    <property type="entry name" value="SAM-dependent_MTases_sf"/>
</dbReference>
<dbReference type="STRING" id="1348612.A0A397JMP2"/>
<gene>
    <name evidence="2" type="ORF">Glove_21g370</name>
</gene>
<dbReference type="Proteomes" id="UP000266861">
    <property type="component" value="Unassembled WGS sequence"/>
</dbReference>
<feature type="domain" description="Methyltransferase" evidence="1">
    <location>
        <begin position="99"/>
        <end position="190"/>
    </location>
</feature>
<dbReference type="PANTHER" id="PTHR43591">
    <property type="entry name" value="METHYLTRANSFERASE"/>
    <property type="match status" value="1"/>
</dbReference>
<comment type="caution">
    <text evidence="2">The sequence shown here is derived from an EMBL/GenBank/DDBJ whole genome shotgun (WGS) entry which is preliminary data.</text>
</comment>
<evidence type="ECO:0000313" key="2">
    <source>
        <dbReference type="EMBL" id="RHZ88612.1"/>
    </source>
</evidence>
<dbReference type="GO" id="GO:0008168">
    <property type="term" value="F:methyltransferase activity"/>
    <property type="evidence" value="ECO:0007669"/>
    <property type="project" value="TreeGrafter"/>
</dbReference>
<name>A0A397JMP2_9GLOM</name>
<keyword evidence="3" id="KW-1185">Reference proteome</keyword>
<dbReference type="InterPro" id="IPR041698">
    <property type="entry name" value="Methyltransf_25"/>
</dbReference>
<dbReference type="CDD" id="cd02440">
    <property type="entry name" value="AdoMet_MTases"/>
    <property type="match status" value="1"/>
</dbReference>
<dbReference type="AlphaFoldDB" id="A0A397JMP2"/>
<dbReference type="SUPFAM" id="SSF53335">
    <property type="entry name" value="S-adenosyl-L-methionine-dependent methyltransferases"/>
    <property type="match status" value="1"/>
</dbReference>
<dbReference type="Pfam" id="PF13649">
    <property type="entry name" value="Methyltransf_25"/>
    <property type="match status" value="1"/>
</dbReference>
<accession>A0A397JMP2</accession>
<organism evidence="2 3">
    <name type="scientific">Diversispora epigaea</name>
    <dbReference type="NCBI Taxonomy" id="1348612"/>
    <lineage>
        <taxon>Eukaryota</taxon>
        <taxon>Fungi</taxon>
        <taxon>Fungi incertae sedis</taxon>
        <taxon>Mucoromycota</taxon>
        <taxon>Glomeromycotina</taxon>
        <taxon>Glomeromycetes</taxon>
        <taxon>Diversisporales</taxon>
        <taxon>Diversisporaceae</taxon>
        <taxon>Diversispora</taxon>
    </lineage>
</organism>
<dbReference type="Gene3D" id="3.40.50.150">
    <property type="entry name" value="Vaccinia Virus protein VP39"/>
    <property type="match status" value="1"/>
</dbReference>
<reference evidence="2 3" key="1">
    <citation type="submission" date="2018-08" db="EMBL/GenBank/DDBJ databases">
        <title>Genome and evolution of the arbuscular mycorrhizal fungus Diversispora epigaea (formerly Glomus versiforme) and its bacterial endosymbionts.</title>
        <authorList>
            <person name="Sun X."/>
            <person name="Fei Z."/>
            <person name="Harrison M."/>
        </authorList>
    </citation>
    <scope>NUCLEOTIDE SEQUENCE [LARGE SCALE GENOMIC DNA]</scope>
    <source>
        <strain evidence="2 3">IT104</strain>
    </source>
</reference>
<proteinExistence type="predicted"/>
<dbReference type="EMBL" id="PQFF01000019">
    <property type="protein sequence ID" value="RHZ88612.1"/>
    <property type="molecule type" value="Genomic_DNA"/>
</dbReference>
<evidence type="ECO:0000259" key="1">
    <source>
        <dbReference type="Pfam" id="PF13649"/>
    </source>
</evidence>
<protein>
    <recommendedName>
        <fullName evidence="1">Methyltransferase domain-containing protein</fullName>
    </recommendedName>
</protein>
<evidence type="ECO:0000313" key="3">
    <source>
        <dbReference type="Proteomes" id="UP000266861"/>
    </source>
</evidence>
<dbReference type="PANTHER" id="PTHR43591:SF105">
    <property type="entry name" value="METHYLTRANSFERASE DOMAIN-CONTAINING PROTEIN-RELATED"/>
    <property type="match status" value="1"/>
</dbReference>